<reference evidence="2 3" key="1">
    <citation type="submission" date="2016-03" db="EMBL/GenBank/DDBJ databases">
        <title>Choanephora cucurbitarum.</title>
        <authorList>
            <person name="Min B."/>
            <person name="Park H."/>
            <person name="Park J.-H."/>
            <person name="Shin H.-D."/>
            <person name="Choi I.-G."/>
        </authorList>
    </citation>
    <scope>NUCLEOTIDE SEQUENCE [LARGE SCALE GENOMIC DNA]</scope>
    <source>
        <strain evidence="2 3">KUS-F28377</strain>
    </source>
</reference>
<accession>A0A1C7NCV2</accession>
<dbReference type="Proteomes" id="UP000093000">
    <property type="component" value="Unassembled WGS sequence"/>
</dbReference>
<dbReference type="InParanoid" id="A0A1C7NCV2"/>
<sequence length="392" mass="46200">MSHWETILDKSSHVSPVKIVPLKNHSAERVEQYLKAMSTQPTLDQTEIHRKCQQDYASSSYTCTPAHYFPSPYTLLQEHIWNQHWIAHTRHNTIEWIYRSHMYLQPYTETLDAVNDWVEKTTIGDLMDVCNQHMHQLVYTADGKLRVLEVTRQVHYTYLLPWWTSTKTWTLDRIHQWRKELDDYVESGQTTKEERVPTEDVEDKLRKTAKRILEYIDQKSQESKKMGMKQEEAKVKAQEIIKNIMQETEKQAPEPLLLDFENTMDRVAFEIQSIMETAAQQKVMLNKQLDLIQERIKTLDRQQDLSFLVNALKAEVDQLRVIAENSVRERTQLALSQLEEMQETNPSVQSHIKRDFQTAQHAALKDLREAYIKLYQTNQEIDQLAISVSTES</sequence>
<protein>
    <submittedName>
        <fullName evidence="2">Uncharacterized protein</fullName>
    </submittedName>
</protein>
<dbReference type="EMBL" id="LUGH01000260">
    <property type="protein sequence ID" value="OBZ86927.1"/>
    <property type="molecule type" value="Genomic_DNA"/>
</dbReference>
<dbReference type="AlphaFoldDB" id="A0A1C7NCV2"/>
<gene>
    <name evidence="2" type="ORF">A0J61_05018</name>
</gene>
<organism evidence="2 3">
    <name type="scientific">Choanephora cucurbitarum</name>
    <dbReference type="NCBI Taxonomy" id="101091"/>
    <lineage>
        <taxon>Eukaryota</taxon>
        <taxon>Fungi</taxon>
        <taxon>Fungi incertae sedis</taxon>
        <taxon>Mucoromycota</taxon>
        <taxon>Mucoromycotina</taxon>
        <taxon>Mucoromycetes</taxon>
        <taxon>Mucorales</taxon>
        <taxon>Mucorineae</taxon>
        <taxon>Choanephoraceae</taxon>
        <taxon>Choanephoroideae</taxon>
        <taxon>Choanephora</taxon>
    </lineage>
</organism>
<keyword evidence="3" id="KW-1185">Reference proteome</keyword>
<dbReference type="OrthoDB" id="2243114at2759"/>
<feature type="coiled-coil region" evidence="1">
    <location>
        <begin position="275"/>
        <end position="329"/>
    </location>
</feature>
<evidence type="ECO:0000313" key="3">
    <source>
        <dbReference type="Proteomes" id="UP000093000"/>
    </source>
</evidence>
<dbReference type="InterPro" id="IPR027310">
    <property type="entry name" value="Profilin_CS"/>
</dbReference>
<dbReference type="GO" id="GO:0003779">
    <property type="term" value="F:actin binding"/>
    <property type="evidence" value="ECO:0007669"/>
    <property type="project" value="InterPro"/>
</dbReference>
<proteinExistence type="predicted"/>
<comment type="caution">
    <text evidence="2">The sequence shown here is derived from an EMBL/GenBank/DDBJ whole genome shotgun (WGS) entry which is preliminary data.</text>
</comment>
<keyword evidence="1" id="KW-0175">Coiled coil</keyword>
<evidence type="ECO:0000256" key="1">
    <source>
        <dbReference type="SAM" id="Coils"/>
    </source>
</evidence>
<dbReference type="PROSITE" id="PS00414">
    <property type="entry name" value="PROFILIN"/>
    <property type="match status" value="1"/>
</dbReference>
<evidence type="ECO:0000313" key="2">
    <source>
        <dbReference type="EMBL" id="OBZ86927.1"/>
    </source>
</evidence>
<name>A0A1C7NCV2_9FUNG</name>